<name>A0ACB7GT25_MANES</name>
<organism evidence="1 2">
    <name type="scientific">Manihot esculenta</name>
    <name type="common">Cassava</name>
    <name type="synonym">Jatropha manihot</name>
    <dbReference type="NCBI Taxonomy" id="3983"/>
    <lineage>
        <taxon>Eukaryota</taxon>
        <taxon>Viridiplantae</taxon>
        <taxon>Streptophyta</taxon>
        <taxon>Embryophyta</taxon>
        <taxon>Tracheophyta</taxon>
        <taxon>Spermatophyta</taxon>
        <taxon>Magnoliopsida</taxon>
        <taxon>eudicotyledons</taxon>
        <taxon>Gunneridae</taxon>
        <taxon>Pentapetalae</taxon>
        <taxon>rosids</taxon>
        <taxon>fabids</taxon>
        <taxon>Malpighiales</taxon>
        <taxon>Euphorbiaceae</taxon>
        <taxon>Crotonoideae</taxon>
        <taxon>Manihoteae</taxon>
        <taxon>Manihot</taxon>
    </lineage>
</organism>
<comment type="caution">
    <text evidence="1">The sequence shown here is derived from an EMBL/GenBank/DDBJ whole genome shotgun (WGS) entry which is preliminary data.</text>
</comment>
<reference evidence="2" key="1">
    <citation type="journal article" date="2016" name="Nat. Biotechnol.">
        <title>Sequencing wild and cultivated cassava and related species reveals extensive interspecific hybridization and genetic diversity.</title>
        <authorList>
            <person name="Bredeson J.V."/>
            <person name="Lyons J.B."/>
            <person name="Prochnik S.E."/>
            <person name="Wu G.A."/>
            <person name="Ha C.M."/>
            <person name="Edsinger-Gonzales E."/>
            <person name="Grimwood J."/>
            <person name="Schmutz J."/>
            <person name="Rabbi I.Y."/>
            <person name="Egesi C."/>
            <person name="Nauluvula P."/>
            <person name="Lebot V."/>
            <person name="Ndunguru J."/>
            <person name="Mkamilo G."/>
            <person name="Bart R.S."/>
            <person name="Setter T.L."/>
            <person name="Gleadow R.M."/>
            <person name="Kulakow P."/>
            <person name="Ferguson M.E."/>
            <person name="Rounsley S."/>
            <person name="Rokhsar D.S."/>
        </authorList>
    </citation>
    <scope>NUCLEOTIDE SEQUENCE [LARGE SCALE GENOMIC DNA]</scope>
    <source>
        <strain evidence="2">cv. AM560-2</strain>
    </source>
</reference>
<proteinExistence type="predicted"/>
<dbReference type="EMBL" id="CM004397">
    <property type="protein sequence ID" value="KAG8643547.1"/>
    <property type="molecule type" value="Genomic_DNA"/>
</dbReference>
<gene>
    <name evidence="1" type="ORF">MANES_11G047633v8</name>
</gene>
<accession>A0ACB7GT25</accession>
<evidence type="ECO:0000313" key="2">
    <source>
        <dbReference type="Proteomes" id="UP000091857"/>
    </source>
</evidence>
<keyword evidence="2" id="KW-1185">Reference proteome</keyword>
<protein>
    <submittedName>
        <fullName evidence="1">Uncharacterized protein</fullName>
    </submittedName>
</protein>
<evidence type="ECO:0000313" key="1">
    <source>
        <dbReference type="EMBL" id="KAG8643547.1"/>
    </source>
</evidence>
<dbReference type="Proteomes" id="UP000091857">
    <property type="component" value="Chromosome 11"/>
</dbReference>
<sequence length="42" mass="5036">MRSEDIDQIIAKLVSRIPDLSRRHWRRNEAYRIAVGRCDILI</sequence>